<reference evidence="2" key="2">
    <citation type="submission" date="2021-05" db="EMBL/GenBank/DDBJ databases">
        <title>Protein family content uncovers lineage relationships and bacterial pathway maintenance mechanisms in DPANN archaea.</title>
        <authorList>
            <person name="Castelle C.J."/>
            <person name="Meheust R."/>
            <person name="Jaffe A.L."/>
            <person name="Seitz K."/>
            <person name="Gong X."/>
            <person name="Baker B.J."/>
            <person name="Banfield J.F."/>
        </authorList>
    </citation>
    <scope>NUCLEOTIDE SEQUENCE</scope>
    <source>
        <strain evidence="2">RIFCSPLOWO2_01_FULL_AR10_48_17</strain>
    </source>
</reference>
<organism evidence="2 3">
    <name type="scientific">Candidatus Iainarchaeum sp</name>
    <dbReference type="NCBI Taxonomy" id="3101447"/>
    <lineage>
        <taxon>Archaea</taxon>
        <taxon>Candidatus Iainarchaeota</taxon>
        <taxon>Candidatus Iainarchaeia</taxon>
        <taxon>Candidatus Iainarchaeales</taxon>
        <taxon>Candidatus Iainarchaeaceae</taxon>
        <taxon>Candidatus Iainarchaeum</taxon>
    </lineage>
</organism>
<protein>
    <recommendedName>
        <fullName evidence="4">Lipoprotein</fullName>
    </recommendedName>
</protein>
<comment type="caution">
    <text evidence="2">The sequence shown here is derived from an EMBL/GenBank/DDBJ whole genome shotgun (WGS) entry which is preliminary data.</text>
</comment>
<evidence type="ECO:0000313" key="3">
    <source>
        <dbReference type="Proteomes" id="UP000675968"/>
    </source>
</evidence>
<gene>
    <name evidence="2" type="ORF">J4215_06385</name>
</gene>
<feature type="compositionally biased region" description="Polar residues" evidence="1">
    <location>
        <begin position="24"/>
        <end position="41"/>
    </location>
</feature>
<dbReference type="AlphaFoldDB" id="A0A8T4L5P9"/>
<feature type="region of interest" description="Disordered" evidence="1">
    <location>
        <begin position="23"/>
        <end position="62"/>
    </location>
</feature>
<dbReference type="Proteomes" id="UP000675968">
    <property type="component" value="Unassembled WGS sequence"/>
</dbReference>
<evidence type="ECO:0000313" key="2">
    <source>
        <dbReference type="EMBL" id="MBS3062181.1"/>
    </source>
</evidence>
<reference evidence="2" key="1">
    <citation type="submission" date="2021-03" db="EMBL/GenBank/DDBJ databases">
        <authorList>
            <person name="Jaffe A."/>
        </authorList>
    </citation>
    <scope>NUCLEOTIDE SEQUENCE</scope>
    <source>
        <strain evidence="2">RIFCSPLOWO2_01_FULL_AR10_48_17</strain>
    </source>
</reference>
<accession>A0A8T4L5P9</accession>
<name>A0A8T4L5P9_9ARCH</name>
<evidence type="ECO:0000256" key="1">
    <source>
        <dbReference type="SAM" id="MobiDB-lite"/>
    </source>
</evidence>
<proteinExistence type="predicted"/>
<evidence type="ECO:0008006" key="4">
    <source>
        <dbReference type="Google" id="ProtNLM"/>
    </source>
</evidence>
<sequence length="62" mass="6575">MNNWTMIAVGLLIVLLLAGCTTFPPANNPDQNNDSNGQSPADSDIPFPDANSGDDMPTQLPF</sequence>
<dbReference type="EMBL" id="JAGVWC010000014">
    <property type="protein sequence ID" value="MBS3062181.1"/>
    <property type="molecule type" value="Genomic_DNA"/>
</dbReference>